<feature type="region of interest" description="Disordered" evidence="1">
    <location>
        <begin position="1"/>
        <end position="22"/>
    </location>
</feature>
<name>A0A290MTW7_CAUVI</name>
<feature type="compositionally biased region" description="Low complexity" evidence="1">
    <location>
        <begin position="283"/>
        <end position="304"/>
    </location>
</feature>
<feature type="region of interest" description="Disordered" evidence="1">
    <location>
        <begin position="226"/>
        <end position="316"/>
    </location>
</feature>
<feature type="region of interest" description="Disordered" evidence="1">
    <location>
        <begin position="390"/>
        <end position="423"/>
    </location>
</feature>
<proteinExistence type="predicted"/>
<evidence type="ECO:0000259" key="2">
    <source>
        <dbReference type="Pfam" id="PF02120"/>
    </source>
</evidence>
<evidence type="ECO:0000313" key="4">
    <source>
        <dbReference type="Proteomes" id="UP000217311"/>
    </source>
</evidence>
<sequence>MAVDPTAPVSPILPTAPAGTGADSSAVLQALARQALTNATAQLAGIVGQAEAGSPQARGQVEQAGQSSAGDAERAATTPKEALSPTVQATAPVSRSPPETQIARAVRVATAEAVPRQAGIAPLMADIAAIVGEASSPPDVVEAARTLLSVTPTIPEITTAAGLRQAVERSGVLLEAHLARAAAVPSAAGPAPQPIASQGDLKAALLVFRGALSAWLARIELPARPSEQRRDMAPQPVGDAAPDLADPAVGRPLGDNDKARAVLPVPAAPMQRSPTPGPPVAHPLAQAAGASAPQAAAPLAQAFPAGPPPQASPPIIEAPIDSDIEARFGAFVAPPPKGGEPSTAKAPLAKPTPPALIQVEHLDGDVEPPETQPTDPIEARPLVARGYGASGEEVRAKTPPPPYAGGPTAGQKPMDPSPQLTGSPEAMARRLLKSVQSALARQDLMQIASLPEPVVHEQEISEPRIPSAKLNFDLPFVTPQGVAVAQFEISRDGGGGGGGAVSTIEPTYRARFSIDVEPLGPVHALVVLTGARTRVSLWAERAETISRLRAGEEALGAALRQADLTPEVAVHSGAPPVRGVSALGHFVDQAS</sequence>
<feature type="region of interest" description="Disordered" evidence="1">
    <location>
        <begin position="52"/>
        <end position="99"/>
    </location>
</feature>
<reference evidence="4" key="1">
    <citation type="submission" date="2017-09" db="EMBL/GenBank/DDBJ databases">
        <title>Genome evolution observed in wild isolates of Caulobacter crescentus.</title>
        <authorList>
            <person name="Ely B."/>
            <person name="Wilson K."/>
            <person name="Scott D."/>
        </authorList>
    </citation>
    <scope>NUCLEOTIDE SEQUENCE [LARGE SCALE GENOMIC DNA]</scope>
    <source>
        <strain evidence="4">CB13b1a</strain>
    </source>
</reference>
<evidence type="ECO:0000256" key="1">
    <source>
        <dbReference type="SAM" id="MobiDB-lite"/>
    </source>
</evidence>
<organism evidence="3 4">
    <name type="scientific">Caulobacter vibrioides</name>
    <name type="common">Caulobacter crescentus</name>
    <dbReference type="NCBI Taxonomy" id="155892"/>
    <lineage>
        <taxon>Bacteria</taxon>
        <taxon>Pseudomonadati</taxon>
        <taxon>Pseudomonadota</taxon>
        <taxon>Alphaproteobacteria</taxon>
        <taxon>Caulobacterales</taxon>
        <taxon>Caulobacteraceae</taxon>
        <taxon>Caulobacter</taxon>
    </lineage>
</organism>
<dbReference type="Pfam" id="PF02120">
    <property type="entry name" value="Flg_hook"/>
    <property type="match status" value="1"/>
</dbReference>
<accession>A0A290MTW7</accession>
<protein>
    <submittedName>
        <fullName evidence="3">Flagellar hook-length control protein FliK</fullName>
    </submittedName>
</protein>
<keyword evidence="3" id="KW-0966">Cell projection</keyword>
<feature type="compositionally biased region" description="Polar residues" evidence="1">
    <location>
        <begin position="85"/>
        <end position="99"/>
    </location>
</feature>
<dbReference type="Proteomes" id="UP000217311">
    <property type="component" value="Chromosome"/>
</dbReference>
<evidence type="ECO:0000313" key="3">
    <source>
        <dbReference type="EMBL" id="ATC31797.1"/>
    </source>
</evidence>
<dbReference type="AlphaFoldDB" id="A0A290MTW7"/>
<dbReference type="EMBL" id="CP023315">
    <property type="protein sequence ID" value="ATC31797.1"/>
    <property type="molecule type" value="Genomic_DNA"/>
</dbReference>
<dbReference type="InterPro" id="IPR021136">
    <property type="entry name" value="Flagellar_hook_control-like_C"/>
</dbReference>
<gene>
    <name evidence="3" type="ORF">CA606_05195</name>
</gene>
<keyword evidence="3" id="KW-0282">Flagellum</keyword>
<feature type="domain" description="Flagellar hook-length control protein-like C-terminal" evidence="2">
    <location>
        <begin position="503"/>
        <end position="575"/>
    </location>
</feature>
<keyword evidence="3" id="KW-0969">Cilium</keyword>